<accession>A0A0B7MMA1</accession>
<dbReference type="GO" id="GO:0009252">
    <property type="term" value="P:peptidoglycan biosynthetic process"/>
    <property type="evidence" value="ECO:0007669"/>
    <property type="project" value="UniProtKB-UniRule"/>
</dbReference>
<dbReference type="EC" id="1.3.1.98" evidence="16"/>
<evidence type="ECO:0000256" key="8">
    <source>
        <dbReference type="ARBA" id="ARBA00022827"/>
    </source>
</evidence>
<protein>
    <recommendedName>
        <fullName evidence="16">UDP-N-acetylenolpyruvoylglucosamine reductase</fullName>
        <ecNumber evidence="16">1.3.1.98</ecNumber>
    </recommendedName>
    <alternativeName>
        <fullName evidence="16">UDP-N-acetylmuramate dehydrogenase</fullName>
    </alternativeName>
</protein>
<comment type="function">
    <text evidence="2 16">Cell wall formation.</text>
</comment>
<keyword evidence="13 16" id="KW-0131">Cell cycle</keyword>
<dbReference type="OrthoDB" id="9804753at2"/>
<feature type="active site" evidence="16">
    <location>
        <position position="296"/>
    </location>
</feature>
<dbReference type="NCBIfam" id="NF010480">
    <property type="entry name" value="PRK13905.1"/>
    <property type="match status" value="1"/>
</dbReference>
<dbReference type="InterPro" id="IPR003170">
    <property type="entry name" value="MurB"/>
</dbReference>
<dbReference type="GO" id="GO:0005829">
    <property type="term" value="C:cytosol"/>
    <property type="evidence" value="ECO:0007669"/>
    <property type="project" value="TreeGrafter"/>
</dbReference>
<dbReference type="GO" id="GO:0071555">
    <property type="term" value="P:cell wall organization"/>
    <property type="evidence" value="ECO:0007669"/>
    <property type="project" value="UniProtKB-KW"/>
</dbReference>
<dbReference type="PANTHER" id="PTHR21071:SF4">
    <property type="entry name" value="UDP-N-ACETYLENOLPYRUVOYLGLUCOSAMINE REDUCTASE"/>
    <property type="match status" value="1"/>
</dbReference>
<reference evidence="19" key="1">
    <citation type="submission" date="2015-01" db="EMBL/GenBank/DDBJ databases">
        <authorList>
            <person name="Manzoor Shahid"/>
            <person name="Zubair Saima"/>
        </authorList>
    </citation>
    <scope>NUCLEOTIDE SEQUENCE [LARGE SCALE GENOMIC DNA]</scope>
    <source>
        <strain evidence="19">Sp3</strain>
    </source>
</reference>
<evidence type="ECO:0000256" key="7">
    <source>
        <dbReference type="ARBA" id="ARBA00022630"/>
    </source>
</evidence>
<feature type="domain" description="FAD-binding PCMH-type" evidence="17">
    <location>
        <begin position="32"/>
        <end position="197"/>
    </location>
</feature>
<keyword evidence="12 16" id="KW-0560">Oxidoreductase</keyword>
<dbReference type="GO" id="GO:0008762">
    <property type="term" value="F:UDP-N-acetylmuramate dehydrogenase activity"/>
    <property type="evidence" value="ECO:0007669"/>
    <property type="project" value="UniProtKB-UniRule"/>
</dbReference>
<dbReference type="InterPro" id="IPR011601">
    <property type="entry name" value="MurB_C"/>
</dbReference>
<dbReference type="PANTHER" id="PTHR21071">
    <property type="entry name" value="UDP-N-ACETYLENOLPYRUVOYLGLUCOSAMINE REDUCTASE"/>
    <property type="match status" value="1"/>
</dbReference>
<comment type="cofactor">
    <cofactor evidence="1 16">
        <name>FAD</name>
        <dbReference type="ChEBI" id="CHEBI:57692"/>
    </cofactor>
</comment>
<evidence type="ECO:0000256" key="16">
    <source>
        <dbReference type="HAMAP-Rule" id="MF_00037"/>
    </source>
</evidence>
<evidence type="ECO:0000256" key="6">
    <source>
        <dbReference type="ARBA" id="ARBA00022618"/>
    </source>
</evidence>
<dbReference type="Pfam" id="PF01565">
    <property type="entry name" value="FAD_binding_4"/>
    <property type="match status" value="1"/>
</dbReference>
<feature type="active site" description="Proton donor" evidence="16">
    <location>
        <position position="226"/>
    </location>
</feature>
<keyword evidence="11 16" id="KW-0573">Peptidoglycan synthesis</keyword>
<dbReference type="Gene3D" id="3.30.43.10">
    <property type="entry name" value="Uridine Diphospho-n-acetylenolpyruvylglucosamine Reductase, domain 2"/>
    <property type="match status" value="1"/>
</dbReference>
<evidence type="ECO:0000313" key="19">
    <source>
        <dbReference type="Proteomes" id="UP000046155"/>
    </source>
</evidence>
<dbReference type="SUPFAM" id="SSF56194">
    <property type="entry name" value="Uridine diphospho-N-Acetylenolpyruvylglucosamine reductase, MurB, C-terminal domain"/>
    <property type="match status" value="1"/>
</dbReference>
<evidence type="ECO:0000256" key="9">
    <source>
        <dbReference type="ARBA" id="ARBA00022857"/>
    </source>
</evidence>
<proteinExistence type="inferred from homology"/>
<sequence>MNWQVLAQQLEEKVDGRVFAQVPMKNYTTWRVGGPADLLVIPWTTGDVKKALLFAQEYCLPLTVIGNGSNLLVLDGGVRGLVIKLGRGLKGASLQGEMITAEGGVMLPALARMALKSSLSGLEFAAGIPATVGGGIIMNAGAFGKDIGSLVQEVETIDHQGKQQKWLQDELSFSYRSSSLKGRNLIILRAVFRLTPALKEDIAARMEANLAFRCKMQPTEFPSAGSVFRNPPHDYAGRLIEEVGLKGHRIGDAVVSPKHANFIVNCGSATAREILELIKTIQEQVSEQKGIMLAPEVLILGEEG</sequence>
<dbReference type="AlphaFoldDB" id="A0A0B7MMA1"/>
<evidence type="ECO:0000256" key="13">
    <source>
        <dbReference type="ARBA" id="ARBA00023306"/>
    </source>
</evidence>
<name>A0A0B7MMA1_9FIRM</name>
<evidence type="ECO:0000256" key="1">
    <source>
        <dbReference type="ARBA" id="ARBA00001974"/>
    </source>
</evidence>
<evidence type="ECO:0000313" key="18">
    <source>
        <dbReference type="EMBL" id="CEO89358.1"/>
    </source>
</evidence>
<keyword evidence="9 16" id="KW-0521">NADP</keyword>
<dbReference type="NCBIfam" id="TIGR00179">
    <property type="entry name" value="murB"/>
    <property type="match status" value="1"/>
</dbReference>
<dbReference type="GO" id="GO:0008360">
    <property type="term" value="P:regulation of cell shape"/>
    <property type="evidence" value="ECO:0007669"/>
    <property type="project" value="UniProtKB-KW"/>
</dbReference>
<comment type="subcellular location">
    <subcellularLocation>
        <location evidence="3 16">Cytoplasm</location>
    </subcellularLocation>
</comment>
<dbReference type="InterPro" id="IPR006094">
    <property type="entry name" value="Oxid_FAD_bind_N"/>
</dbReference>
<dbReference type="SUPFAM" id="SSF56176">
    <property type="entry name" value="FAD-binding/transporter-associated domain-like"/>
    <property type="match status" value="1"/>
</dbReference>
<dbReference type="PROSITE" id="PS51387">
    <property type="entry name" value="FAD_PCMH"/>
    <property type="match status" value="1"/>
</dbReference>
<comment type="catalytic activity">
    <reaction evidence="15 16">
        <text>UDP-N-acetyl-alpha-D-muramate + NADP(+) = UDP-N-acetyl-3-O-(1-carboxyvinyl)-alpha-D-glucosamine + NADPH + H(+)</text>
        <dbReference type="Rhea" id="RHEA:12248"/>
        <dbReference type="ChEBI" id="CHEBI:15378"/>
        <dbReference type="ChEBI" id="CHEBI:57783"/>
        <dbReference type="ChEBI" id="CHEBI:58349"/>
        <dbReference type="ChEBI" id="CHEBI:68483"/>
        <dbReference type="ChEBI" id="CHEBI:70757"/>
        <dbReference type="EC" id="1.3.1.98"/>
    </reaction>
</comment>
<keyword evidence="7 16" id="KW-0285">Flavoprotein</keyword>
<dbReference type="InterPro" id="IPR036318">
    <property type="entry name" value="FAD-bd_PCMH-like_sf"/>
</dbReference>
<evidence type="ECO:0000259" key="17">
    <source>
        <dbReference type="PROSITE" id="PS51387"/>
    </source>
</evidence>
<dbReference type="InterPro" id="IPR036635">
    <property type="entry name" value="MurB_C_sf"/>
</dbReference>
<evidence type="ECO:0000256" key="10">
    <source>
        <dbReference type="ARBA" id="ARBA00022960"/>
    </source>
</evidence>
<dbReference type="EMBL" id="CDRZ01000243">
    <property type="protein sequence ID" value="CEO89358.1"/>
    <property type="molecule type" value="Genomic_DNA"/>
</dbReference>
<evidence type="ECO:0000256" key="2">
    <source>
        <dbReference type="ARBA" id="ARBA00003921"/>
    </source>
</evidence>
<keyword evidence="14 16" id="KW-0961">Cell wall biogenesis/degradation</keyword>
<comment type="similarity">
    <text evidence="16">Belongs to the MurB family.</text>
</comment>
<evidence type="ECO:0000256" key="4">
    <source>
        <dbReference type="ARBA" id="ARBA00004752"/>
    </source>
</evidence>
<evidence type="ECO:0000256" key="15">
    <source>
        <dbReference type="ARBA" id="ARBA00048914"/>
    </source>
</evidence>
<gene>
    <name evidence="16 18" type="primary">murB</name>
    <name evidence="18" type="ORF">SSCH_460008</name>
</gene>
<evidence type="ECO:0000256" key="3">
    <source>
        <dbReference type="ARBA" id="ARBA00004496"/>
    </source>
</evidence>
<dbReference type="Proteomes" id="UP000046155">
    <property type="component" value="Unassembled WGS sequence"/>
</dbReference>
<dbReference type="GO" id="GO:0051301">
    <property type="term" value="P:cell division"/>
    <property type="evidence" value="ECO:0007669"/>
    <property type="project" value="UniProtKB-KW"/>
</dbReference>
<dbReference type="Gene3D" id="3.30.465.10">
    <property type="match status" value="1"/>
</dbReference>
<evidence type="ECO:0000256" key="5">
    <source>
        <dbReference type="ARBA" id="ARBA00022490"/>
    </source>
</evidence>
<evidence type="ECO:0000256" key="14">
    <source>
        <dbReference type="ARBA" id="ARBA00023316"/>
    </source>
</evidence>
<keyword evidence="10 16" id="KW-0133">Cell shape</keyword>
<keyword evidence="6 16" id="KW-0132">Cell division</keyword>
<dbReference type="RefSeq" id="WP_044665328.1">
    <property type="nucleotide sequence ID" value="NZ_CDRZ01000243.1"/>
</dbReference>
<dbReference type="InterPro" id="IPR016169">
    <property type="entry name" value="FAD-bd_PCMH_sub2"/>
</dbReference>
<keyword evidence="5 16" id="KW-0963">Cytoplasm</keyword>
<feature type="active site" evidence="16">
    <location>
        <position position="176"/>
    </location>
</feature>
<comment type="pathway">
    <text evidence="4 16">Cell wall biogenesis; peptidoglycan biosynthesis.</text>
</comment>
<dbReference type="InterPro" id="IPR016166">
    <property type="entry name" value="FAD-bd_PCMH"/>
</dbReference>
<organism evidence="18 19">
    <name type="scientific">Syntrophaceticus schinkii</name>
    <dbReference type="NCBI Taxonomy" id="499207"/>
    <lineage>
        <taxon>Bacteria</taxon>
        <taxon>Bacillati</taxon>
        <taxon>Bacillota</taxon>
        <taxon>Clostridia</taxon>
        <taxon>Thermoanaerobacterales</taxon>
        <taxon>Thermoanaerobacterales Family III. Incertae Sedis</taxon>
        <taxon>Syntrophaceticus</taxon>
    </lineage>
</organism>
<evidence type="ECO:0000256" key="12">
    <source>
        <dbReference type="ARBA" id="ARBA00023002"/>
    </source>
</evidence>
<dbReference type="InterPro" id="IPR016167">
    <property type="entry name" value="FAD-bd_PCMH_sub1"/>
</dbReference>
<dbReference type="UniPathway" id="UPA00219"/>
<dbReference type="HAMAP" id="MF_00037">
    <property type="entry name" value="MurB"/>
    <property type="match status" value="1"/>
</dbReference>
<evidence type="ECO:0000256" key="11">
    <source>
        <dbReference type="ARBA" id="ARBA00022984"/>
    </source>
</evidence>
<dbReference type="Gene3D" id="3.90.78.10">
    <property type="entry name" value="UDP-N-acetylenolpyruvoylglucosamine reductase, C-terminal domain"/>
    <property type="match status" value="1"/>
</dbReference>
<keyword evidence="8 16" id="KW-0274">FAD</keyword>
<keyword evidence="19" id="KW-1185">Reference proteome</keyword>
<dbReference type="GO" id="GO:0071949">
    <property type="term" value="F:FAD binding"/>
    <property type="evidence" value="ECO:0007669"/>
    <property type="project" value="InterPro"/>
</dbReference>
<dbReference type="Pfam" id="PF02873">
    <property type="entry name" value="MurB_C"/>
    <property type="match status" value="1"/>
</dbReference>